<dbReference type="InterPro" id="IPR016181">
    <property type="entry name" value="Acyl_CoA_acyltransferase"/>
</dbReference>
<dbReference type="Gene3D" id="3.40.630.30">
    <property type="match status" value="1"/>
</dbReference>
<evidence type="ECO:0000313" key="1">
    <source>
        <dbReference type="EMBL" id="EDR97261.1"/>
    </source>
</evidence>
<name>B0MFF6_ANACD</name>
<dbReference type="Proteomes" id="UP000004935">
    <property type="component" value="Unassembled WGS sequence"/>
</dbReference>
<evidence type="ECO:0008006" key="3">
    <source>
        <dbReference type="Google" id="ProtNLM"/>
    </source>
</evidence>
<dbReference type="SUPFAM" id="SSF55729">
    <property type="entry name" value="Acyl-CoA N-acyltransferases (Nat)"/>
    <property type="match status" value="1"/>
</dbReference>
<dbReference type="EMBL" id="ABAX03000014">
    <property type="protein sequence ID" value="EDR97261.1"/>
    <property type="molecule type" value="Genomic_DNA"/>
</dbReference>
<organism evidence="1 2">
    <name type="scientific">Anaerostipes caccae (strain DSM 14662 / CCUG 47493 / JCM 13470 / NCIMB 13811 / L1-92)</name>
    <dbReference type="NCBI Taxonomy" id="411490"/>
    <lineage>
        <taxon>Bacteria</taxon>
        <taxon>Bacillati</taxon>
        <taxon>Bacillota</taxon>
        <taxon>Clostridia</taxon>
        <taxon>Lachnospirales</taxon>
        <taxon>Lachnospiraceae</taxon>
        <taxon>Anaerostipes</taxon>
    </lineage>
</organism>
<accession>B0MFF6</accession>
<dbReference type="AlphaFoldDB" id="B0MFF6"/>
<reference evidence="1" key="1">
    <citation type="submission" date="2007-11" db="EMBL/GenBank/DDBJ databases">
        <authorList>
            <person name="Fulton L."/>
            <person name="Clifton S."/>
            <person name="Fulton B."/>
            <person name="Xu J."/>
            <person name="Minx P."/>
            <person name="Pepin K.H."/>
            <person name="Johnson M."/>
            <person name="Thiruvilangam P."/>
            <person name="Bhonagiri V."/>
            <person name="Nash W.E."/>
            <person name="Mardis E.R."/>
            <person name="Wilson R.K."/>
        </authorList>
    </citation>
    <scope>NUCLEOTIDE SEQUENCE [LARGE SCALE GENOMIC DNA]</scope>
    <source>
        <strain evidence="1">DSM 14662</strain>
    </source>
</reference>
<comment type="caution">
    <text evidence="1">The sequence shown here is derived from an EMBL/GenBank/DDBJ whole genome shotgun (WGS) entry which is preliminary data.</text>
</comment>
<gene>
    <name evidence="1" type="ORF">ANACAC_02491</name>
</gene>
<dbReference type="STRING" id="411490.ANACAC_02491"/>
<keyword evidence="2" id="KW-1185">Reference proteome</keyword>
<dbReference type="HOGENOM" id="CLU_2802991_0_0_9"/>
<evidence type="ECO:0000313" key="2">
    <source>
        <dbReference type="Proteomes" id="UP000004935"/>
    </source>
</evidence>
<protein>
    <recommendedName>
        <fullName evidence="3">N-acetyltransferase domain-containing protein</fullName>
    </recommendedName>
</protein>
<proteinExistence type="predicted"/>
<reference evidence="1" key="2">
    <citation type="submission" date="2013-11" db="EMBL/GenBank/DDBJ databases">
        <title>Draft genome sequence of Anaerostipes caccae (DSM 14662).</title>
        <authorList>
            <person name="Sudarsanam P."/>
            <person name="Ley R."/>
            <person name="Guruge J."/>
            <person name="Turnbaugh P.J."/>
            <person name="Mahowald M."/>
            <person name="Liep D."/>
            <person name="Gordon J."/>
        </authorList>
    </citation>
    <scope>NUCLEOTIDE SEQUENCE</scope>
    <source>
        <strain evidence="1">DSM 14662</strain>
    </source>
</reference>
<sequence>MMNSLAFQWEASCIGTDFLQAVEQYAKSKQVTHIFLQTERTVPAFNFYIKNGFIELKDHISLYKEFN</sequence>